<evidence type="ECO:0000256" key="1">
    <source>
        <dbReference type="ARBA" id="ARBA00006484"/>
    </source>
</evidence>
<dbReference type="InterPro" id="IPR002347">
    <property type="entry name" value="SDR_fam"/>
</dbReference>
<dbReference type="AlphaFoldDB" id="A0AAD4HW57"/>
<dbReference type="InterPro" id="IPR036291">
    <property type="entry name" value="NAD(P)-bd_dom_sf"/>
</dbReference>
<keyword evidence="5" id="KW-1185">Reference proteome</keyword>
<dbReference type="PANTHER" id="PTHR24320">
    <property type="entry name" value="RETINOL DEHYDROGENASE"/>
    <property type="match status" value="1"/>
</dbReference>
<organism evidence="4 5">
    <name type="scientific">Staphylotrichum longicolle</name>
    <dbReference type="NCBI Taxonomy" id="669026"/>
    <lineage>
        <taxon>Eukaryota</taxon>
        <taxon>Fungi</taxon>
        <taxon>Dikarya</taxon>
        <taxon>Ascomycota</taxon>
        <taxon>Pezizomycotina</taxon>
        <taxon>Sordariomycetes</taxon>
        <taxon>Sordariomycetidae</taxon>
        <taxon>Sordariales</taxon>
        <taxon>Chaetomiaceae</taxon>
        <taxon>Staphylotrichum</taxon>
    </lineage>
</organism>
<gene>
    <name evidence="4" type="ORF">NEMBOFW57_009665</name>
</gene>
<dbReference type="Gene3D" id="3.40.50.720">
    <property type="entry name" value="NAD(P)-binding Rossmann-like Domain"/>
    <property type="match status" value="1"/>
</dbReference>
<keyword evidence="2" id="KW-0521">NADP</keyword>
<dbReference type="EMBL" id="JAHCVI010000005">
    <property type="protein sequence ID" value="KAG7285045.1"/>
    <property type="molecule type" value="Genomic_DNA"/>
</dbReference>
<dbReference type="PRINTS" id="PR00081">
    <property type="entry name" value="GDHRDH"/>
</dbReference>
<reference evidence="4" key="1">
    <citation type="submission" date="2023-02" db="EMBL/GenBank/DDBJ databases">
        <authorList>
            <person name="Palmer J.M."/>
        </authorList>
    </citation>
    <scope>NUCLEOTIDE SEQUENCE</scope>
    <source>
        <strain evidence="4">FW57</strain>
    </source>
</reference>
<dbReference type="SUPFAM" id="SSF51735">
    <property type="entry name" value="NAD(P)-binding Rossmann-fold domains"/>
    <property type="match status" value="1"/>
</dbReference>
<evidence type="ECO:0000313" key="4">
    <source>
        <dbReference type="EMBL" id="KAG7285045.1"/>
    </source>
</evidence>
<evidence type="ECO:0008006" key="6">
    <source>
        <dbReference type="Google" id="ProtNLM"/>
    </source>
</evidence>
<sequence>MSFSPDNDIPDLSGKVIIVTGGSSGLGKESVLQLAKHNPAVIYLTARTEARANAAIKEIHQAVPASKGKIKFLELDLGSFASVKKAAAVFSSLSDRLDVLMNNAGLMASPVGVTPDGYEVQLGSNYMGPALFTKLLLPILLKTAEMHQADVRVINLSSELFKQAPSGGVQLSRCKTPMSEISSLARYGQSKLADYYHTRALAKVYPAVKFVAVHPGVLWASTADSKDVRSGGFYGPKLKEYEDKMLEDEKAVQELWDWTEQEFKSQGV</sequence>
<comment type="similarity">
    <text evidence="1">Belongs to the short-chain dehydrogenases/reductases (SDR) family.</text>
</comment>
<accession>A0AAD4HW57</accession>
<dbReference type="GO" id="GO:0016491">
    <property type="term" value="F:oxidoreductase activity"/>
    <property type="evidence" value="ECO:0007669"/>
    <property type="project" value="UniProtKB-KW"/>
</dbReference>
<evidence type="ECO:0000256" key="3">
    <source>
        <dbReference type="ARBA" id="ARBA00023002"/>
    </source>
</evidence>
<evidence type="ECO:0000256" key="2">
    <source>
        <dbReference type="ARBA" id="ARBA00022857"/>
    </source>
</evidence>
<proteinExistence type="inferred from homology"/>
<dbReference type="Pfam" id="PF00106">
    <property type="entry name" value="adh_short"/>
    <property type="match status" value="1"/>
</dbReference>
<dbReference type="PANTHER" id="PTHR24320:SF282">
    <property type="entry name" value="WW DOMAIN-CONTAINING OXIDOREDUCTASE"/>
    <property type="match status" value="1"/>
</dbReference>
<name>A0AAD4HW57_9PEZI</name>
<evidence type="ECO:0000313" key="5">
    <source>
        <dbReference type="Proteomes" id="UP001197093"/>
    </source>
</evidence>
<comment type="caution">
    <text evidence="4">The sequence shown here is derived from an EMBL/GenBank/DDBJ whole genome shotgun (WGS) entry which is preliminary data.</text>
</comment>
<dbReference type="Proteomes" id="UP001197093">
    <property type="component" value="Unassembled WGS sequence"/>
</dbReference>
<keyword evidence="3" id="KW-0560">Oxidoreductase</keyword>
<protein>
    <recommendedName>
        <fullName evidence="6">NAD(P)-binding protein</fullName>
    </recommendedName>
</protein>